<dbReference type="GO" id="GO:0030527">
    <property type="term" value="F:structural constituent of chromatin"/>
    <property type="evidence" value="ECO:0007669"/>
    <property type="project" value="InterPro"/>
</dbReference>
<dbReference type="SMART" id="SM00411">
    <property type="entry name" value="BHL"/>
    <property type="match status" value="1"/>
</dbReference>
<dbReference type="Proteomes" id="UP000062519">
    <property type="component" value="Chromosome 2"/>
</dbReference>
<dbReference type="InterPro" id="IPR010992">
    <property type="entry name" value="IHF-like_DNA-bd_dom_sf"/>
</dbReference>
<dbReference type="Pfam" id="PF00216">
    <property type="entry name" value="Bac_DNA_binding"/>
    <property type="match status" value="1"/>
</dbReference>
<evidence type="ECO:0000256" key="3">
    <source>
        <dbReference type="RuleBase" id="RU003939"/>
    </source>
</evidence>
<dbReference type="AlphaFoldDB" id="A0A1B4FN59"/>
<protein>
    <submittedName>
        <fullName evidence="4">DNA-binding protein</fullName>
    </submittedName>
</protein>
<dbReference type="KEGG" id="buu:WS70_25555"/>
<dbReference type="Gene3D" id="4.10.520.10">
    <property type="entry name" value="IHF-like DNA-binding proteins"/>
    <property type="match status" value="1"/>
</dbReference>
<sequence length="147" mass="15266">MATSAKKVAKKAAAPAKKVAAKKAAPAKKVVAKKAVAKAPAAPTPLKDSFTKASLAAHIAERAEVELKAVKAVLTALENAILGSIHKKGAGEFTLPGLLKISAQAVPAKKKRFGKDPFTGEERWFPAKPASVRVKARALKKLKDAAA</sequence>
<dbReference type="EMBL" id="CP013387">
    <property type="protein sequence ID" value="AOJ05088.1"/>
    <property type="molecule type" value="Genomic_DNA"/>
</dbReference>
<evidence type="ECO:0000256" key="1">
    <source>
        <dbReference type="ARBA" id="ARBA00010529"/>
    </source>
</evidence>
<dbReference type="GO" id="GO:0003677">
    <property type="term" value="F:DNA binding"/>
    <property type="evidence" value="ECO:0007669"/>
    <property type="project" value="UniProtKB-KW"/>
</dbReference>
<name>A0A1B4FN59_9BURK</name>
<proteinExistence type="inferred from homology"/>
<reference evidence="4 5" key="1">
    <citation type="submission" date="2015-12" db="EMBL/GenBank/DDBJ databases">
        <title>Diversity of Burkholderia near neighbor genomes.</title>
        <authorList>
            <person name="Sahl J."/>
            <person name="Wagner D."/>
            <person name="Keim P."/>
        </authorList>
    </citation>
    <scope>NUCLEOTIDE SEQUENCE [LARGE SCALE GENOMIC DNA]</scope>
    <source>
        <strain evidence="4 5">BDU6</strain>
    </source>
</reference>
<dbReference type="CDD" id="cd13834">
    <property type="entry name" value="HU_like"/>
    <property type="match status" value="1"/>
</dbReference>
<dbReference type="InterPro" id="IPR000119">
    <property type="entry name" value="Hist_DNA-bd"/>
</dbReference>
<evidence type="ECO:0000256" key="2">
    <source>
        <dbReference type="ARBA" id="ARBA00023125"/>
    </source>
</evidence>
<dbReference type="RefSeq" id="WP_059472848.1">
    <property type="nucleotide sequence ID" value="NZ_CP013387.1"/>
</dbReference>
<organism evidence="4 5">
    <name type="scientific">Burkholderia mayonis</name>
    <dbReference type="NCBI Taxonomy" id="1385591"/>
    <lineage>
        <taxon>Bacteria</taxon>
        <taxon>Pseudomonadati</taxon>
        <taxon>Pseudomonadota</taxon>
        <taxon>Betaproteobacteria</taxon>
        <taxon>Burkholderiales</taxon>
        <taxon>Burkholderiaceae</taxon>
        <taxon>Burkholderia</taxon>
        <taxon>pseudomallei group</taxon>
    </lineage>
</organism>
<keyword evidence="2 4" id="KW-0238">DNA-binding</keyword>
<dbReference type="SUPFAM" id="SSF47729">
    <property type="entry name" value="IHF-like DNA-binding proteins"/>
    <property type="match status" value="1"/>
</dbReference>
<gene>
    <name evidence="4" type="ORF">WS70_25555</name>
</gene>
<comment type="similarity">
    <text evidence="1 3">Belongs to the bacterial histone-like protein family.</text>
</comment>
<evidence type="ECO:0000313" key="5">
    <source>
        <dbReference type="Proteomes" id="UP000062519"/>
    </source>
</evidence>
<keyword evidence="5" id="KW-1185">Reference proteome</keyword>
<accession>A0A1B4FN59</accession>
<evidence type="ECO:0000313" key="4">
    <source>
        <dbReference type="EMBL" id="AOJ05088.1"/>
    </source>
</evidence>